<gene>
    <name evidence="2" type="ORF">SDC9_60424</name>
</gene>
<sequence length="79" mass="9070">MNNTTVIKQRDAYKLMLKKYPDVLSIYQMCDILGISTKLGYRLLRDGKIACLKVGRVYRIPKVHLFTYLNICGEASANK</sequence>
<accession>A0A644XIZ5</accession>
<proteinExistence type="predicted"/>
<dbReference type="AlphaFoldDB" id="A0A644XIZ5"/>
<dbReference type="EMBL" id="VSSQ01002219">
    <property type="protein sequence ID" value="MPM14064.1"/>
    <property type="molecule type" value="Genomic_DNA"/>
</dbReference>
<organism evidence="2">
    <name type="scientific">bioreactor metagenome</name>
    <dbReference type="NCBI Taxonomy" id="1076179"/>
    <lineage>
        <taxon>unclassified sequences</taxon>
        <taxon>metagenomes</taxon>
        <taxon>ecological metagenomes</taxon>
    </lineage>
</organism>
<dbReference type="GO" id="GO:0003677">
    <property type="term" value="F:DNA binding"/>
    <property type="evidence" value="ECO:0007669"/>
    <property type="project" value="InterPro"/>
</dbReference>
<dbReference type="InterPro" id="IPR010093">
    <property type="entry name" value="SinI_DNA-bd"/>
</dbReference>
<dbReference type="InterPro" id="IPR041657">
    <property type="entry name" value="HTH_17"/>
</dbReference>
<dbReference type="Pfam" id="PF12728">
    <property type="entry name" value="HTH_17"/>
    <property type="match status" value="1"/>
</dbReference>
<evidence type="ECO:0000313" key="2">
    <source>
        <dbReference type="EMBL" id="MPM14064.1"/>
    </source>
</evidence>
<dbReference type="NCBIfam" id="TIGR01764">
    <property type="entry name" value="excise"/>
    <property type="match status" value="1"/>
</dbReference>
<reference evidence="2" key="1">
    <citation type="submission" date="2019-08" db="EMBL/GenBank/DDBJ databases">
        <authorList>
            <person name="Kucharzyk K."/>
            <person name="Murdoch R.W."/>
            <person name="Higgins S."/>
            <person name="Loffler F."/>
        </authorList>
    </citation>
    <scope>NUCLEOTIDE SEQUENCE</scope>
</reference>
<evidence type="ECO:0000259" key="1">
    <source>
        <dbReference type="Pfam" id="PF12728"/>
    </source>
</evidence>
<feature type="domain" description="Helix-turn-helix" evidence="1">
    <location>
        <begin position="24"/>
        <end position="70"/>
    </location>
</feature>
<comment type="caution">
    <text evidence="2">The sequence shown here is derived from an EMBL/GenBank/DDBJ whole genome shotgun (WGS) entry which is preliminary data.</text>
</comment>
<name>A0A644XIZ5_9ZZZZ</name>
<protein>
    <recommendedName>
        <fullName evidence="1">Helix-turn-helix domain-containing protein</fullName>
    </recommendedName>
</protein>